<dbReference type="AlphaFoldDB" id="A0A382E9R5"/>
<reference evidence="2" key="1">
    <citation type="submission" date="2018-05" db="EMBL/GenBank/DDBJ databases">
        <authorList>
            <person name="Lanie J.A."/>
            <person name="Ng W.-L."/>
            <person name="Kazmierczak K.M."/>
            <person name="Andrzejewski T.M."/>
            <person name="Davidsen T.M."/>
            <person name="Wayne K.J."/>
            <person name="Tettelin H."/>
            <person name="Glass J.I."/>
            <person name="Rusch D."/>
            <person name="Podicherti R."/>
            <person name="Tsui H.-C.T."/>
            <person name="Winkler M.E."/>
        </authorList>
    </citation>
    <scope>NUCLEOTIDE SEQUENCE</scope>
</reference>
<evidence type="ECO:0000313" key="2">
    <source>
        <dbReference type="EMBL" id="SVB46834.1"/>
    </source>
</evidence>
<organism evidence="2">
    <name type="scientific">marine metagenome</name>
    <dbReference type="NCBI Taxonomy" id="408172"/>
    <lineage>
        <taxon>unclassified sequences</taxon>
        <taxon>metagenomes</taxon>
        <taxon>ecological metagenomes</taxon>
    </lineage>
</organism>
<proteinExistence type="predicted"/>
<feature type="non-terminal residue" evidence="2">
    <location>
        <position position="98"/>
    </location>
</feature>
<protein>
    <submittedName>
        <fullName evidence="2">Uncharacterized protein</fullName>
    </submittedName>
</protein>
<evidence type="ECO:0000256" key="1">
    <source>
        <dbReference type="SAM" id="MobiDB-lite"/>
    </source>
</evidence>
<sequence>MLQRCPNCERTQQGHDPRGSLRIRFNWPEYKNNVSAAAARPRGTEPGTVKQRRLNTNNSQEDGAGLMKMSVDCSLSWRLVVSSFALCMGLLACTRQSD</sequence>
<accession>A0A382E9R5</accession>
<name>A0A382E9R5_9ZZZZ</name>
<feature type="region of interest" description="Disordered" evidence="1">
    <location>
        <begin position="1"/>
        <end position="21"/>
    </location>
</feature>
<gene>
    <name evidence="2" type="ORF">METZ01_LOCUS199688</name>
</gene>
<feature type="region of interest" description="Disordered" evidence="1">
    <location>
        <begin position="35"/>
        <end position="61"/>
    </location>
</feature>
<dbReference type="EMBL" id="UINC01043173">
    <property type="protein sequence ID" value="SVB46834.1"/>
    <property type="molecule type" value="Genomic_DNA"/>
</dbReference>